<dbReference type="InterPro" id="IPR017927">
    <property type="entry name" value="FAD-bd_FR_type"/>
</dbReference>
<dbReference type="Gene3D" id="2.40.30.10">
    <property type="entry name" value="Translation factors"/>
    <property type="match status" value="1"/>
</dbReference>
<evidence type="ECO:0000259" key="1">
    <source>
        <dbReference type="PROSITE" id="PS51384"/>
    </source>
</evidence>
<feature type="domain" description="FAD-binding FR-type" evidence="1">
    <location>
        <begin position="1"/>
        <end position="100"/>
    </location>
</feature>
<dbReference type="InterPro" id="IPR008333">
    <property type="entry name" value="Cbr1-like_FAD-bd_dom"/>
</dbReference>
<dbReference type="InterPro" id="IPR039261">
    <property type="entry name" value="FNR_nucleotide-bd"/>
</dbReference>
<dbReference type="Gene3D" id="3.40.50.80">
    <property type="entry name" value="Nucleotide-binding domain of ferredoxin-NADP reductase (FNR) module"/>
    <property type="match status" value="1"/>
</dbReference>
<dbReference type="GO" id="GO:0016491">
    <property type="term" value="F:oxidoreductase activity"/>
    <property type="evidence" value="ECO:0007669"/>
    <property type="project" value="InterPro"/>
</dbReference>
<dbReference type="GeneID" id="35592659"/>
<dbReference type="InterPro" id="IPR017938">
    <property type="entry name" value="Riboflavin_synthase-like_b-brl"/>
</dbReference>
<protein>
    <submittedName>
        <fullName evidence="2">Phenol hydroxylase</fullName>
    </submittedName>
</protein>
<organism evidence="2 3">
    <name type="scientific">Salinigranum rubrum</name>
    <dbReference type="NCBI Taxonomy" id="755307"/>
    <lineage>
        <taxon>Archaea</taxon>
        <taxon>Methanobacteriati</taxon>
        <taxon>Methanobacteriota</taxon>
        <taxon>Stenosarchaea group</taxon>
        <taxon>Halobacteria</taxon>
        <taxon>Halobacteriales</taxon>
        <taxon>Haloferacaceae</taxon>
        <taxon>Salinigranum</taxon>
    </lineage>
</organism>
<dbReference type="SUPFAM" id="SSF52343">
    <property type="entry name" value="Ferredoxin reductase-like, C-terminal NADP-linked domain"/>
    <property type="match status" value="1"/>
</dbReference>
<evidence type="ECO:0000313" key="2">
    <source>
        <dbReference type="EMBL" id="AUV83961.1"/>
    </source>
</evidence>
<dbReference type="PRINTS" id="PR00371">
    <property type="entry name" value="FPNCR"/>
</dbReference>
<accession>A0A2I8VPW1</accession>
<evidence type="ECO:0000313" key="3">
    <source>
        <dbReference type="Proteomes" id="UP000236584"/>
    </source>
</evidence>
<dbReference type="KEGG" id="srub:C2R22_11170"/>
<dbReference type="RefSeq" id="WP_103427650.1">
    <property type="nucleotide sequence ID" value="NZ_CP026309.1"/>
</dbReference>
<dbReference type="AlphaFoldDB" id="A0A2I8VPW1"/>
<dbReference type="InterPro" id="IPR001709">
    <property type="entry name" value="Flavoprot_Pyr_Nucl_cyt_Rdtase"/>
</dbReference>
<dbReference type="InterPro" id="IPR050415">
    <property type="entry name" value="MRET"/>
</dbReference>
<dbReference type="Proteomes" id="UP000236584">
    <property type="component" value="Chromosome"/>
</dbReference>
<dbReference type="Pfam" id="PF00175">
    <property type="entry name" value="NAD_binding_1"/>
    <property type="match status" value="1"/>
</dbReference>
<dbReference type="PROSITE" id="PS51384">
    <property type="entry name" value="FAD_FR"/>
    <property type="match status" value="1"/>
</dbReference>
<proteinExistence type="predicted"/>
<dbReference type="OrthoDB" id="35401at2157"/>
<dbReference type="PRINTS" id="PR00410">
    <property type="entry name" value="PHEHYDRXLASE"/>
</dbReference>
<dbReference type="Pfam" id="PF00970">
    <property type="entry name" value="FAD_binding_6"/>
    <property type="match status" value="1"/>
</dbReference>
<dbReference type="SUPFAM" id="SSF63380">
    <property type="entry name" value="Riboflavin synthase domain-like"/>
    <property type="match status" value="1"/>
</dbReference>
<dbReference type="PANTHER" id="PTHR47354:SF5">
    <property type="entry name" value="PROTEIN RFBI"/>
    <property type="match status" value="1"/>
</dbReference>
<name>A0A2I8VPW1_9EURY</name>
<keyword evidence="3" id="KW-1185">Reference proteome</keyword>
<sequence>MTHTAIIEDTYPLTPRVNGFRLRVPGHTFDYEPGQHTTVRFESGDEEVVRPYTPTNLPGTDQLSLAIKRYDDGLASSYMHTKRPGDEVTIGELDGNLSLADTDRDVAFLSTGAGITPMLAMLRQYLRVGTGDATFLFGEQDESSLIHRGTLNDLAVEHDRLDVAFTLSDPNWEWTGRAGYVQEHLESTFDDFERTDFYVCGVPEMVVDTKERLRELGAPDDRIHSEGWEGDAVDESES</sequence>
<dbReference type="InterPro" id="IPR001433">
    <property type="entry name" value="OxRdtase_FAD/NAD-bd"/>
</dbReference>
<reference evidence="2 3" key="1">
    <citation type="submission" date="2018-01" db="EMBL/GenBank/DDBJ databases">
        <title>Complete genome sequence of Salinigranum rubrum GX10T, an extremely halophilic archaeon isolated from a marine solar saltern.</title>
        <authorList>
            <person name="Han S."/>
        </authorList>
    </citation>
    <scope>NUCLEOTIDE SEQUENCE [LARGE SCALE GENOMIC DNA]</scope>
    <source>
        <strain evidence="2 3">GX10</strain>
    </source>
</reference>
<gene>
    <name evidence="2" type="ORF">C2R22_11170</name>
</gene>
<dbReference type="EMBL" id="CP026309">
    <property type="protein sequence ID" value="AUV83961.1"/>
    <property type="molecule type" value="Genomic_DNA"/>
</dbReference>
<dbReference type="PANTHER" id="PTHR47354">
    <property type="entry name" value="NADH OXIDOREDUCTASE HCR"/>
    <property type="match status" value="1"/>
</dbReference>